<accession>A0A0L9VN07</accession>
<feature type="compositionally biased region" description="Basic and acidic residues" evidence="1">
    <location>
        <begin position="123"/>
        <end position="133"/>
    </location>
</feature>
<reference evidence="3" key="1">
    <citation type="journal article" date="2015" name="Proc. Natl. Acad. Sci. U.S.A.">
        <title>Genome sequencing of adzuki bean (Vigna angularis) provides insight into high starch and low fat accumulation and domestication.</title>
        <authorList>
            <person name="Yang K."/>
            <person name="Tian Z."/>
            <person name="Chen C."/>
            <person name="Luo L."/>
            <person name="Zhao B."/>
            <person name="Wang Z."/>
            <person name="Yu L."/>
            <person name="Li Y."/>
            <person name="Sun Y."/>
            <person name="Li W."/>
            <person name="Chen Y."/>
            <person name="Li Y."/>
            <person name="Zhang Y."/>
            <person name="Ai D."/>
            <person name="Zhao J."/>
            <person name="Shang C."/>
            <person name="Ma Y."/>
            <person name="Wu B."/>
            <person name="Wang M."/>
            <person name="Gao L."/>
            <person name="Sun D."/>
            <person name="Zhang P."/>
            <person name="Guo F."/>
            <person name="Wang W."/>
            <person name="Li Y."/>
            <person name="Wang J."/>
            <person name="Varshney R.K."/>
            <person name="Wang J."/>
            <person name="Ling H.Q."/>
            <person name="Wan P."/>
        </authorList>
    </citation>
    <scope>NUCLEOTIDE SEQUENCE</scope>
    <source>
        <strain evidence="3">cv. Jingnong 6</strain>
    </source>
</reference>
<gene>
    <name evidence="2" type="ORF">LR48_Vigan10g201100</name>
</gene>
<dbReference type="Gramene" id="KOM56119">
    <property type="protein sequence ID" value="KOM56119"/>
    <property type="gene ID" value="LR48_Vigan10g201100"/>
</dbReference>
<evidence type="ECO:0000313" key="2">
    <source>
        <dbReference type="EMBL" id="KOM56119.1"/>
    </source>
</evidence>
<organism evidence="2 3">
    <name type="scientific">Phaseolus angularis</name>
    <name type="common">Azuki bean</name>
    <name type="synonym">Vigna angularis</name>
    <dbReference type="NCBI Taxonomy" id="3914"/>
    <lineage>
        <taxon>Eukaryota</taxon>
        <taxon>Viridiplantae</taxon>
        <taxon>Streptophyta</taxon>
        <taxon>Embryophyta</taxon>
        <taxon>Tracheophyta</taxon>
        <taxon>Spermatophyta</taxon>
        <taxon>Magnoliopsida</taxon>
        <taxon>eudicotyledons</taxon>
        <taxon>Gunneridae</taxon>
        <taxon>Pentapetalae</taxon>
        <taxon>rosids</taxon>
        <taxon>fabids</taxon>
        <taxon>Fabales</taxon>
        <taxon>Fabaceae</taxon>
        <taxon>Papilionoideae</taxon>
        <taxon>50 kb inversion clade</taxon>
        <taxon>NPAAA clade</taxon>
        <taxon>indigoferoid/millettioid clade</taxon>
        <taxon>Phaseoleae</taxon>
        <taxon>Vigna</taxon>
    </lineage>
</organism>
<feature type="region of interest" description="Disordered" evidence="1">
    <location>
        <begin position="1"/>
        <end position="28"/>
    </location>
</feature>
<protein>
    <submittedName>
        <fullName evidence="2">Uncharacterized protein</fullName>
    </submittedName>
</protein>
<name>A0A0L9VN07_PHAAN</name>
<dbReference type="EMBL" id="CM003380">
    <property type="protein sequence ID" value="KOM56119.1"/>
    <property type="molecule type" value="Genomic_DNA"/>
</dbReference>
<proteinExistence type="predicted"/>
<sequence>MDVGQDAGGDASREGGRGENKDGEGHRGAMARLADTRYTFCEYMAEEILLATDNFFERLRLKKGKIWKKNVGSVKETRLIVQRRGGSVMEVGDEEMRSLERNWHARVRRDAANRRHPAASSPFHEKRVSAITQ</sequence>
<evidence type="ECO:0000256" key="1">
    <source>
        <dbReference type="SAM" id="MobiDB-lite"/>
    </source>
</evidence>
<evidence type="ECO:0000313" key="3">
    <source>
        <dbReference type="Proteomes" id="UP000053144"/>
    </source>
</evidence>
<feature type="region of interest" description="Disordered" evidence="1">
    <location>
        <begin position="108"/>
        <end position="133"/>
    </location>
</feature>
<dbReference type="AlphaFoldDB" id="A0A0L9VN07"/>
<dbReference type="Proteomes" id="UP000053144">
    <property type="component" value="Chromosome 10"/>
</dbReference>
<feature type="compositionally biased region" description="Basic and acidic residues" evidence="1">
    <location>
        <begin position="11"/>
        <end position="27"/>
    </location>
</feature>